<proteinExistence type="inferred from homology"/>
<keyword evidence="5" id="KW-0460">Magnesium</keyword>
<keyword evidence="8" id="KW-1185">Reference proteome</keyword>
<dbReference type="EMBL" id="JAZHYN010000012">
    <property type="protein sequence ID" value="MEF3366116.1"/>
    <property type="molecule type" value="Genomic_DNA"/>
</dbReference>
<evidence type="ECO:0000256" key="5">
    <source>
        <dbReference type="HAMAP-Rule" id="MF_00265"/>
    </source>
</evidence>
<comment type="similarity">
    <text evidence="5">Belongs to the PINc/VapC protein family.</text>
</comment>
<dbReference type="EC" id="3.1.-.-" evidence="5"/>
<comment type="function">
    <text evidence="5">Toxic component of a toxin-antitoxin (TA) system. An RNase.</text>
</comment>
<feature type="binding site" evidence="5">
    <location>
        <position position="108"/>
    </location>
    <ligand>
        <name>Mg(2+)</name>
        <dbReference type="ChEBI" id="CHEBI:18420"/>
    </ligand>
</feature>
<name>A0ABU7XI14_9HYPH</name>
<dbReference type="InterPro" id="IPR002716">
    <property type="entry name" value="PIN_dom"/>
</dbReference>
<keyword evidence="3 5" id="KW-0479">Metal-binding</keyword>
<evidence type="ECO:0000313" key="8">
    <source>
        <dbReference type="Proteomes" id="UP001350748"/>
    </source>
</evidence>
<keyword evidence="2 5" id="KW-0540">Nuclease</keyword>
<evidence type="ECO:0000313" key="7">
    <source>
        <dbReference type="EMBL" id="MEF3366116.1"/>
    </source>
</evidence>
<keyword evidence="4 5" id="KW-0378">Hydrolase</keyword>
<evidence type="ECO:0000256" key="1">
    <source>
        <dbReference type="ARBA" id="ARBA00022649"/>
    </source>
</evidence>
<keyword evidence="1 5" id="KW-1277">Toxin-antitoxin system</keyword>
<comment type="cofactor">
    <cofactor evidence="5">
        <name>Mg(2+)</name>
        <dbReference type="ChEBI" id="CHEBI:18420"/>
    </cofactor>
</comment>
<dbReference type="RefSeq" id="WP_332081087.1">
    <property type="nucleotide sequence ID" value="NZ_JAZHYN010000012.1"/>
</dbReference>
<feature type="domain" description="PIN" evidence="6">
    <location>
        <begin position="5"/>
        <end position="133"/>
    </location>
</feature>
<dbReference type="InterPro" id="IPR029060">
    <property type="entry name" value="PIN-like_dom_sf"/>
</dbReference>
<dbReference type="Gene3D" id="3.40.50.1010">
    <property type="entry name" value="5'-nuclease"/>
    <property type="match status" value="1"/>
</dbReference>
<keyword evidence="5" id="KW-0800">Toxin</keyword>
<protein>
    <recommendedName>
        <fullName evidence="5">Ribonuclease VapC</fullName>
        <shortName evidence="5">RNase VapC</shortName>
        <ecNumber evidence="5">3.1.-.-</ecNumber>
    </recommendedName>
    <alternativeName>
        <fullName evidence="5">Toxin VapC</fullName>
    </alternativeName>
</protein>
<evidence type="ECO:0000259" key="6">
    <source>
        <dbReference type="Pfam" id="PF01850"/>
    </source>
</evidence>
<dbReference type="InterPro" id="IPR006226">
    <property type="entry name" value="Mtu_PIN"/>
</dbReference>
<evidence type="ECO:0000256" key="4">
    <source>
        <dbReference type="ARBA" id="ARBA00022801"/>
    </source>
</evidence>
<feature type="binding site" evidence="5">
    <location>
        <position position="5"/>
    </location>
    <ligand>
        <name>Mg(2+)</name>
        <dbReference type="ChEBI" id="CHEBI:18420"/>
    </ligand>
</feature>
<gene>
    <name evidence="5" type="primary">vapC</name>
    <name evidence="7" type="ORF">V3H18_06150</name>
</gene>
<evidence type="ECO:0000256" key="3">
    <source>
        <dbReference type="ARBA" id="ARBA00022723"/>
    </source>
</evidence>
<comment type="caution">
    <text evidence="7">The sequence shown here is derived from an EMBL/GenBank/DDBJ whole genome shotgun (WGS) entry which is preliminary data.</text>
</comment>
<sequence length="142" mass="16327">MNLADVNVLIEAFRSDSPRHGRCRKWLDDAFDSRAPFGVSRLVLSAVVRITTNRRFYQSPSSLEETFGFCADILAQPNCRLVEPGEGHWRIFERLCIETNIRGPMVTDAWFAALAIEWDCEWITLDCDFARFPGLKWRTPGD</sequence>
<evidence type="ECO:0000256" key="2">
    <source>
        <dbReference type="ARBA" id="ARBA00022722"/>
    </source>
</evidence>
<dbReference type="InterPro" id="IPR022907">
    <property type="entry name" value="VapC_family"/>
</dbReference>
<dbReference type="NCBIfam" id="TIGR00028">
    <property type="entry name" value="Mtu_PIN_fam"/>
    <property type="match status" value="1"/>
</dbReference>
<reference evidence="7 8" key="1">
    <citation type="submission" date="2024-02" db="EMBL/GenBank/DDBJ databases">
        <authorList>
            <person name="Grouzdev D."/>
        </authorList>
    </citation>
    <scope>NUCLEOTIDE SEQUENCE [LARGE SCALE GENOMIC DNA]</scope>
    <source>
        <strain evidence="7 8">9N</strain>
    </source>
</reference>
<accession>A0ABU7XI14</accession>
<dbReference type="Proteomes" id="UP001350748">
    <property type="component" value="Unassembled WGS sequence"/>
</dbReference>
<dbReference type="Pfam" id="PF01850">
    <property type="entry name" value="PIN"/>
    <property type="match status" value="1"/>
</dbReference>
<dbReference type="SUPFAM" id="SSF88723">
    <property type="entry name" value="PIN domain-like"/>
    <property type="match status" value="1"/>
</dbReference>
<dbReference type="CDD" id="cd18678">
    <property type="entry name" value="PIN_MtVapC25_VapC33-like"/>
    <property type="match status" value="1"/>
</dbReference>
<organism evidence="7 8">
    <name type="scientific">Methylocystis borbori</name>
    <dbReference type="NCBI Taxonomy" id="3118750"/>
    <lineage>
        <taxon>Bacteria</taxon>
        <taxon>Pseudomonadati</taxon>
        <taxon>Pseudomonadota</taxon>
        <taxon>Alphaproteobacteria</taxon>
        <taxon>Hyphomicrobiales</taxon>
        <taxon>Methylocystaceae</taxon>
        <taxon>Methylocystis</taxon>
    </lineage>
</organism>
<dbReference type="HAMAP" id="MF_00265">
    <property type="entry name" value="VapC_Nob1"/>
    <property type="match status" value="1"/>
</dbReference>